<keyword evidence="2" id="KW-1185">Reference proteome</keyword>
<proteinExistence type="predicted"/>
<dbReference type="AlphaFoldDB" id="A0A399EYQ2"/>
<reference evidence="1 2" key="1">
    <citation type="submission" date="2018-08" db="EMBL/GenBank/DDBJ databases">
        <title>Meiothermus terrae DSM 26712 genome sequencing project.</title>
        <authorList>
            <person name="Da Costa M.S."/>
            <person name="Albuquerque L."/>
            <person name="Raposo P."/>
            <person name="Froufe H.J.C."/>
            <person name="Barroso C.S."/>
            <person name="Egas C."/>
        </authorList>
    </citation>
    <scope>NUCLEOTIDE SEQUENCE [LARGE SCALE GENOMIC DNA]</scope>
    <source>
        <strain evidence="1 2">DSM 26712</strain>
    </source>
</reference>
<evidence type="ECO:0000313" key="2">
    <source>
        <dbReference type="Proteomes" id="UP000265715"/>
    </source>
</evidence>
<name>A0A399EYQ2_9DEIN</name>
<organism evidence="1 2">
    <name type="scientific">Calidithermus terrae</name>
    <dbReference type="NCBI Taxonomy" id="1408545"/>
    <lineage>
        <taxon>Bacteria</taxon>
        <taxon>Thermotogati</taxon>
        <taxon>Deinococcota</taxon>
        <taxon>Deinococci</taxon>
        <taxon>Thermales</taxon>
        <taxon>Thermaceae</taxon>
        <taxon>Calidithermus</taxon>
    </lineage>
</organism>
<sequence length="66" mass="7249">MSRREPAPAEATARNPAPDLELFLDKRKRVCLACGMELPAGFVAACGLKRRCPYCEHPYPLGDCAD</sequence>
<gene>
    <name evidence="1" type="ORF">Mterra_00978</name>
</gene>
<dbReference type="OrthoDB" id="9948681at2"/>
<evidence type="ECO:0000313" key="1">
    <source>
        <dbReference type="EMBL" id="RIH88516.1"/>
    </source>
</evidence>
<comment type="caution">
    <text evidence="1">The sequence shown here is derived from an EMBL/GenBank/DDBJ whole genome shotgun (WGS) entry which is preliminary data.</text>
</comment>
<dbReference type="RefSeq" id="WP_119314163.1">
    <property type="nucleotide sequence ID" value="NZ_QXDL01000026.1"/>
</dbReference>
<protein>
    <submittedName>
        <fullName evidence="1">Uncharacterized protein</fullName>
    </submittedName>
</protein>
<dbReference type="Proteomes" id="UP000265715">
    <property type="component" value="Unassembled WGS sequence"/>
</dbReference>
<dbReference type="EMBL" id="QXDL01000026">
    <property type="protein sequence ID" value="RIH88516.1"/>
    <property type="molecule type" value="Genomic_DNA"/>
</dbReference>
<accession>A0A399EYQ2</accession>